<feature type="active site" description="Charge relay system" evidence="8">
    <location>
        <position position="376"/>
    </location>
</feature>
<protein>
    <recommendedName>
        <fullName evidence="7">Lipase</fullName>
    </recommendedName>
</protein>
<organism evidence="11 12">
    <name type="scientific">Cryptolaemus montrouzieri</name>
    <dbReference type="NCBI Taxonomy" id="559131"/>
    <lineage>
        <taxon>Eukaryota</taxon>
        <taxon>Metazoa</taxon>
        <taxon>Ecdysozoa</taxon>
        <taxon>Arthropoda</taxon>
        <taxon>Hexapoda</taxon>
        <taxon>Insecta</taxon>
        <taxon>Pterygota</taxon>
        <taxon>Neoptera</taxon>
        <taxon>Endopterygota</taxon>
        <taxon>Coleoptera</taxon>
        <taxon>Polyphaga</taxon>
        <taxon>Cucujiformia</taxon>
        <taxon>Coccinelloidea</taxon>
        <taxon>Coccinellidae</taxon>
        <taxon>Scymninae</taxon>
        <taxon>Scymnini</taxon>
        <taxon>Cryptolaemus</taxon>
    </lineage>
</organism>
<comment type="caution">
    <text evidence="11">The sequence shown here is derived from an EMBL/GenBank/DDBJ whole genome shotgun (WGS) entry which is preliminary data.</text>
</comment>
<evidence type="ECO:0000256" key="3">
    <source>
        <dbReference type="ARBA" id="ARBA00022801"/>
    </source>
</evidence>
<dbReference type="GO" id="GO:0016787">
    <property type="term" value="F:hydrolase activity"/>
    <property type="evidence" value="ECO:0007669"/>
    <property type="project" value="UniProtKB-KW"/>
</dbReference>
<evidence type="ECO:0000256" key="5">
    <source>
        <dbReference type="ARBA" id="ARBA00023098"/>
    </source>
</evidence>
<feature type="chain" id="PRO_5044745539" description="Lipase" evidence="9">
    <location>
        <begin position="25"/>
        <end position="402"/>
    </location>
</feature>
<dbReference type="Proteomes" id="UP001516400">
    <property type="component" value="Unassembled WGS sequence"/>
</dbReference>
<dbReference type="EMBL" id="JABFTP020000103">
    <property type="protein sequence ID" value="KAL3277326.1"/>
    <property type="molecule type" value="Genomic_DNA"/>
</dbReference>
<keyword evidence="5" id="KW-0443">Lipid metabolism</keyword>
<dbReference type="PIRSF" id="PIRSF000862">
    <property type="entry name" value="Steryl_ester_lip"/>
    <property type="match status" value="1"/>
</dbReference>
<evidence type="ECO:0000313" key="12">
    <source>
        <dbReference type="Proteomes" id="UP001516400"/>
    </source>
</evidence>
<keyword evidence="3 7" id="KW-0378">Hydrolase</keyword>
<evidence type="ECO:0000256" key="8">
    <source>
        <dbReference type="PIRSR" id="PIRSR000862-1"/>
    </source>
</evidence>
<feature type="active site" description="Charge relay system" evidence="8">
    <location>
        <position position="345"/>
    </location>
</feature>
<dbReference type="SUPFAM" id="SSF53474">
    <property type="entry name" value="alpha/beta-Hydrolases"/>
    <property type="match status" value="1"/>
</dbReference>
<gene>
    <name evidence="11" type="ORF">HHI36_012677</name>
</gene>
<evidence type="ECO:0000313" key="11">
    <source>
        <dbReference type="EMBL" id="KAL3277326.1"/>
    </source>
</evidence>
<dbReference type="InterPro" id="IPR025483">
    <property type="entry name" value="Lipase_euk"/>
</dbReference>
<proteinExistence type="inferred from homology"/>
<dbReference type="Gene3D" id="3.40.50.1820">
    <property type="entry name" value="alpha/beta hydrolase"/>
    <property type="match status" value="1"/>
</dbReference>
<dbReference type="AlphaFoldDB" id="A0ABD2NEY6"/>
<evidence type="ECO:0000256" key="9">
    <source>
        <dbReference type="SAM" id="SignalP"/>
    </source>
</evidence>
<feature type="domain" description="Partial AB-hydrolase lipase" evidence="10">
    <location>
        <begin position="39"/>
        <end position="93"/>
    </location>
</feature>
<dbReference type="FunFam" id="3.40.50.1820:FF:000057">
    <property type="entry name" value="Lipase"/>
    <property type="match status" value="1"/>
</dbReference>
<dbReference type="InterPro" id="IPR006693">
    <property type="entry name" value="AB_hydrolase_lipase"/>
</dbReference>
<sequence>MTSKSAPILFLLFIIIVKISTIRSWKIDYNKDADANLDELIQKWGYDGIESHFVTTTDGYILNVLRIKRKGAGKLMPIIFVHGLTGCSESYFIGKNESAPIVFANNGYDIWLLNSRGTDRSLGHEKWNATTDKEYWLFSWQEIGLFDLPSTIDLVLQKNEHKKVILLGHSEGSTVIFVMLSEVPEYNEKVSLAVHWGSAVYHNDQCRSIPLFKIFCSIVHILPDLLDSLGWYTIYPNRKIAQFLSDLCKFEEFRNVCNQIGQFVVFQKESPFLETVDWSYVFTKAFCGGSTREFIHYLQNAKSGQFAKYDFGASKNLQIYNSTESPVFRLRNIKSAQVIWCGSEDIHCKPSDIKRLTDQLTTVEWINIKVKSSLSHVDFLLVDDIQGRIYDDLLDILKKFTI</sequence>
<keyword evidence="4 7" id="KW-0442">Lipid degradation</keyword>
<dbReference type="Pfam" id="PF04083">
    <property type="entry name" value="Abhydro_lipase"/>
    <property type="match status" value="1"/>
</dbReference>
<keyword evidence="12" id="KW-1185">Reference proteome</keyword>
<dbReference type="PANTHER" id="PTHR11005">
    <property type="entry name" value="LYSOSOMAL ACID LIPASE-RELATED"/>
    <property type="match status" value="1"/>
</dbReference>
<evidence type="ECO:0000256" key="6">
    <source>
        <dbReference type="ARBA" id="ARBA00023180"/>
    </source>
</evidence>
<accession>A0ABD2NEY6</accession>
<keyword evidence="6" id="KW-0325">Glycoprotein</keyword>
<evidence type="ECO:0000256" key="2">
    <source>
        <dbReference type="ARBA" id="ARBA00022729"/>
    </source>
</evidence>
<keyword evidence="2 9" id="KW-0732">Signal</keyword>
<comment type="similarity">
    <text evidence="1 7">Belongs to the AB hydrolase superfamily. Lipase family.</text>
</comment>
<evidence type="ECO:0000259" key="10">
    <source>
        <dbReference type="Pfam" id="PF04083"/>
    </source>
</evidence>
<reference evidence="11 12" key="1">
    <citation type="journal article" date="2021" name="BMC Biol.">
        <title>Horizontally acquired antibacterial genes associated with adaptive radiation of ladybird beetles.</title>
        <authorList>
            <person name="Li H.S."/>
            <person name="Tang X.F."/>
            <person name="Huang Y.H."/>
            <person name="Xu Z.Y."/>
            <person name="Chen M.L."/>
            <person name="Du X.Y."/>
            <person name="Qiu B.Y."/>
            <person name="Chen P.T."/>
            <person name="Zhang W."/>
            <person name="Slipinski A."/>
            <person name="Escalona H.E."/>
            <person name="Waterhouse R.M."/>
            <person name="Zwick A."/>
            <person name="Pang H."/>
        </authorList>
    </citation>
    <scope>NUCLEOTIDE SEQUENCE [LARGE SCALE GENOMIC DNA]</scope>
    <source>
        <strain evidence="11">SYSU2018</strain>
    </source>
</reference>
<evidence type="ECO:0000256" key="1">
    <source>
        <dbReference type="ARBA" id="ARBA00010701"/>
    </source>
</evidence>
<feature type="active site" description="Nucleophile" evidence="8">
    <location>
        <position position="170"/>
    </location>
</feature>
<dbReference type="GO" id="GO:0016042">
    <property type="term" value="P:lipid catabolic process"/>
    <property type="evidence" value="ECO:0007669"/>
    <property type="project" value="UniProtKB-KW"/>
</dbReference>
<evidence type="ECO:0000256" key="4">
    <source>
        <dbReference type="ARBA" id="ARBA00022963"/>
    </source>
</evidence>
<feature type="signal peptide" evidence="9">
    <location>
        <begin position="1"/>
        <end position="24"/>
    </location>
</feature>
<name>A0ABD2NEY6_9CUCU</name>
<evidence type="ECO:0000256" key="7">
    <source>
        <dbReference type="PIRNR" id="PIRNR000862"/>
    </source>
</evidence>
<dbReference type="InterPro" id="IPR029058">
    <property type="entry name" value="AB_hydrolase_fold"/>
</dbReference>